<dbReference type="RefSeq" id="WP_162817933.1">
    <property type="nucleotide sequence ID" value="NZ_CP139960.1"/>
</dbReference>
<gene>
    <name evidence="1" type="ORF">U0035_15460</name>
</gene>
<dbReference type="Proteomes" id="UP001325680">
    <property type="component" value="Chromosome"/>
</dbReference>
<accession>A0ABZ0W2W5</accession>
<sequence length="208" mass="24011">MILMYSRIILSIVVTLIAWSSKAQDTPAILSYHVACDSIYLNKNYHVTLATLDSTNEDDSTPNTLFSVSRLSGKQYLQIFSDSLFSKTGNVEFADFNNDRIPDILVQNISDVRSNSTYYLYLVDTINNRIKKIEGFEAIKNPVYLPQYDLISNYVMSGKTWTSFYKIQGDTIKDFDIVIYDNQANDSSYDRDYRKAIQSILKREPKRR</sequence>
<name>A0ABZ0W2W5_9BACT</name>
<organism evidence="1 2">
    <name type="scientific">Niabella yanshanensis</name>
    <dbReference type="NCBI Taxonomy" id="577386"/>
    <lineage>
        <taxon>Bacteria</taxon>
        <taxon>Pseudomonadati</taxon>
        <taxon>Bacteroidota</taxon>
        <taxon>Chitinophagia</taxon>
        <taxon>Chitinophagales</taxon>
        <taxon>Chitinophagaceae</taxon>
        <taxon>Niabella</taxon>
    </lineage>
</organism>
<keyword evidence="2" id="KW-1185">Reference proteome</keyword>
<proteinExistence type="predicted"/>
<dbReference type="InterPro" id="IPR058087">
    <property type="entry name" value="XAC2610_dom"/>
</dbReference>
<evidence type="ECO:0008006" key="3">
    <source>
        <dbReference type="Google" id="ProtNLM"/>
    </source>
</evidence>
<reference evidence="1 2" key="1">
    <citation type="submission" date="2023-12" db="EMBL/GenBank/DDBJ databases">
        <title>Genome sequencing and assembly of bacterial species from a model synthetic community.</title>
        <authorList>
            <person name="Hogle S.L."/>
        </authorList>
    </citation>
    <scope>NUCLEOTIDE SEQUENCE [LARGE SCALE GENOMIC DNA]</scope>
    <source>
        <strain evidence="1 2">HAMBI_3031</strain>
    </source>
</reference>
<evidence type="ECO:0000313" key="1">
    <source>
        <dbReference type="EMBL" id="WQD37069.1"/>
    </source>
</evidence>
<dbReference type="NCBIfam" id="NF047539">
    <property type="entry name" value="XAC2610_fam"/>
    <property type="match status" value="1"/>
</dbReference>
<evidence type="ECO:0000313" key="2">
    <source>
        <dbReference type="Proteomes" id="UP001325680"/>
    </source>
</evidence>
<protein>
    <recommendedName>
        <fullName evidence="3">VCBS repeat-containing protein</fullName>
    </recommendedName>
</protein>
<dbReference type="EMBL" id="CP139960">
    <property type="protein sequence ID" value="WQD37069.1"/>
    <property type="molecule type" value="Genomic_DNA"/>
</dbReference>